<dbReference type="GO" id="GO:0005886">
    <property type="term" value="C:plasma membrane"/>
    <property type="evidence" value="ECO:0007669"/>
    <property type="project" value="UniProtKB-SubCell"/>
</dbReference>
<name>A0A433SBG9_9BURK</name>
<dbReference type="RefSeq" id="WP_126980607.1">
    <property type="nucleotide sequence ID" value="NZ_PQSP01000007.1"/>
</dbReference>
<feature type="transmembrane region" description="Helical" evidence="6">
    <location>
        <begin position="365"/>
        <end position="384"/>
    </location>
</feature>
<dbReference type="Pfam" id="PF07690">
    <property type="entry name" value="MFS_1"/>
    <property type="match status" value="1"/>
</dbReference>
<dbReference type="PANTHER" id="PTHR43124:SF4">
    <property type="entry name" value="SUGAR EFFLUX TRANSPORTER"/>
    <property type="match status" value="1"/>
</dbReference>
<evidence type="ECO:0000313" key="8">
    <source>
        <dbReference type="EMBL" id="RUS66073.1"/>
    </source>
</evidence>
<feature type="transmembrane region" description="Helical" evidence="6">
    <location>
        <begin position="273"/>
        <end position="294"/>
    </location>
</feature>
<dbReference type="NCBIfam" id="NF002921">
    <property type="entry name" value="PRK03545.1"/>
    <property type="match status" value="1"/>
</dbReference>
<evidence type="ECO:0000313" key="9">
    <source>
        <dbReference type="Proteomes" id="UP000286947"/>
    </source>
</evidence>
<keyword evidence="5 6" id="KW-0472">Membrane</keyword>
<evidence type="ECO:0000259" key="7">
    <source>
        <dbReference type="PROSITE" id="PS50850"/>
    </source>
</evidence>
<comment type="subcellular location">
    <subcellularLocation>
        <location evidence="1">Cell membrane</location>
        <topology evidence="1">Multi-pass membrane protein</topology>
    </subcellularLocation>
</comment>
<dbReference type="SUPFAM" id="SSF103473">
    <property type="entry name" value="MFS general substrate transporter"/>
    <property type="match status" value="1"/>
</dbReference>
<feature type="transmembrane region" description="Helical" evidence="6">
    <location>
        <begin position="248"/>
        <end position="266"/>
    </location>
</feature>
<evidence type="ECO:0000256" key="4">
    <source>
        <dbReference type="ARBA" id="ARBA00022989"/>
    </source>
</evidence>
<feature type="transmembrane region" description="Helical" evidence="6">
    <location>
        <begin position="52"/>
        <end position="74"/>
    </location>
</feature>
<organism evidence="8 9">
    <name type="scientific">Saezia sanguinis</name>
    <dbReference type="NCBI Taxonomy" id="1965230"/>
    <lineage>
        <taxon>Bacteria</taxon>
        <taxon>Pseudomonadati</taxon>
        <taxon>Pseudomonadota</taxon>
        <taxon>Betaproteobacteria</taxon>
        <taxon>Burkholderiales</taxon>
        <taxon>Saeziaceae</taxon>
        <taxon>Saezia</taxon>
    </lineage>
</organism>
<keyword evidence="3 6" id="KW-0812">Transmembrane</keyword>
<feature type="transmembrane region" description="Helical" evidence="6">
    <location>
        <begin position="108"/>
        <end position="128"/>
    </location>
</feature>
<dbReference type="PROSITE" id="PS50850">
    <property type="entry name" value="MFS"/>
    <property type="match status" value="1"/>
</dbReference>
<dbReference type="GO" id="GO:0022857">
    <property type="term" value="F:transmembrane transporter activity"/>
    <property type="evidence" value="ECO:0007669"/>
    <property type="project" value="InterPro"/>
</dbReference>
<dbReference type="PANTHER" id="PTHR43124">
    <property type="entry name" value="PURINE EFFLUX PUMP PBUE"/>
    <property type="match status" value="1"/>
</dbReference>
<dbReference type="CDD" id="cd17324">
    <property type="entry name" value="MFS_NepI_like"/>
    <property type="match status" value="1"/>
</dbReference>
<keyword evidence="4 6" id="KW-1133">Transmembrane helix</keyword>
<keyword evidence="2" id="KW-1003">Cell membrane</keyword>
<proteinExistence type="predicted"/>
<feature type="transmembrane region" description="Helical" evidence="6">
    <location>
        <begin position="211"/>
        <end position="233"/>
    </location>
</feature>
<reference evidence="8 9" key="1">
    <citation type="submission" date="2018-01" db="EMBL/GenBank/DDBJ databases">
        <title>Saezia sanguinis gen. nov., sp. nov., in the order Burkholderiales isolated from human blood.</title>
        <authorList>
            <person name="Medina-Pascual M.J."/>
            <person name="Valdezate S."/>
            <person name="Monzon S."/>
            <person name="Cuesta I."/>
            <person name="Carrasco G."/>
            <person name="Villalon P."/>
            <person name="Saez-Nieto J.A."/>
        </authorList>
    </citation>
    <scope>NUCLEOTIDE SEQUENCE [LARGE SCALE GENOMIC DNA]</scope>
    <source>
        <strain evidence="8 9">CNM695-12</strain>
    </source>
</reference>
<dbReference type="OrthoDB" id="9812189at2"/>
<dbReference type="AlphaFoldDB" id="A0A433SBG9"/>
<evidence type="ECO:0000256" key="3">
    <source>
        <dbReference type="ARBA" id="ARBA00022692"/>
    </source>
</evidence>
<feature type="transmembrane region" description="Helical" evidence="6">
    <location>
        <begin position="140"/>
        <end position="161"/>
    </location>
</feature>
<dbReference type="EMBL" id="PQSP01000007">
    <property type="protein sequence ID" value="RUS66073.1"/>
    <property type="molecule type" value="Genomic_DNA"/>
</dbReference>
<dbReference type="Gene3D" id="1.20.1250.20">
    <property type="entry name" value="MFS general substrate transporter like domains"/>
    <property type="match status" value="1"/>
</dbReference>
<feature type="transmembrane region" description="Helical" evidence="6">
    <location>
        <begin position="332"/>
        <end position="353"/>
    </location>
</feature>
<dbReference type="InterPro" id="IPR036259">
    <property type="entry name" value="MFS_trans_sf"/>
</dbReference>
<dbReference type="InterPro" id="IPR020846">
    <property type="entry name" value="MFS_dom"/>
</dbReference>
<dbReference type="Proteomes" id="UP000286947">
    <property type="component" value="Unassembled WGS sequence"/>
</dbReference>
<evidence type="ECO:0000256" key="2">
    <source>
        <dbReference type="ARBA" id="ARBA00022475"/>
    </source>
</evidence>
<keyword evidence="9" id="KW-1185">Reference proteome</keyword>
<feature type="domain" description="Major facilitator superfamily (MFS) profile" evidence="7">
    <location>
        <begin position="15"/>
        <end position="389"/>
    </location>
</feature>
<feature type="transmembrane region" description="Helical" evidence="6">
    <location>
        <begin position="81"/>
        <end position="102"/>
    </location>
</feature>
<evidence type="ECO:0000256" key="1">
    <source>
        <dbReference type="ARBA" id="ARBA00004651"/>
    </source>
</evidence>
<sequence length="400" mass="42451">MTTSSQLPALKSWLPVISLAFAAFIFNTTEFVPVGLLTSIAPSFSMDVAHTGLLITGYAWVVALLSLPLTILTARFERRRLLMFLFCVFVLSHILAGVAWSFGTLMAARMGIACAHAIFWSITIALAVRVAPKGQGAKALGMMVAGSSMATVLGVPIGTVIGQHLGWRVTFLCIGAVALAVMVVLWRLLPLLPSSNAGSLKSLPSLFRRRALLHVYALIAIIVTGHFTAYTYFGPFMENVAGFSKDDVVLLLLVVGGAGLIGSYFFPRYSSRYPIGMLMEPMGIMFGCLALLLLCSGSMYSTAALCLFWGTTMVMIALTLQTKVLAIASDATDVAIAMFSGIFNIGIGGGALIGGQVSLHLGTAYVGYVGAVILMAALALCYFFSRHLLSAHKPPGESSN</sequence>
<dbReference type="InterPro" id="IPR050189">
    <property type="entry name" value="MFS_Efflux_Transporters"/>
</dbReference>
<evidence type="ECO:0000256" key="6">
    <source>
        <dbReference type="SAM" id="Phobius"/>
    </source>
</evidence>
<protein>
    <submittedName>
        <fullName evidence="8">Sugar efflux transporter B</fullName>
    </submittedName>
</protein>
<dbReference type="InterPro" id="IPR011701">
    <property type="entry name" value="MFS"/>
</dbReference>
<accession>A0A433SBG9</accession>
<gene>
    <name evidence="8" type="primary">sotB</name>
    <name evidence="8" type="ORF">CUZ56_02431</name>
</gene>
<comment type="caution">
    <text evidence="8">The sequence shown here is derived from an EMBL/GenBank/DDBJ whole genome shotgun (WGS) entry which is preliminary data.</text>
</comment>
<feature type="transmembrane region" description="Helical" evidence="6">
    <location>
        <begin position="167"/>
        <end position="190"/>
    </location>
</feature>
<feature type="transmembrane region" description="Helical" evidence="6">
    <location>
        <begin position="300"/>
        <end position="320"/>
    </location>
</feature>
<evidence type="ECO:0000256" key="5">
    <source>
        <dbReference type="ARBA" id="ARBA00023136"/>
    </source>
</evidence>
<feature type="transmembrane region" description="Helical" evidence="6">
    <location>
        <begin position="12"/>
        <end position="32"/>
    </location>
</feature>